<dbReference type="eggNOG" id="COG1075">
    <property type="taxonomic scope" value="Bacteria"/>
</dbReference>
<dbReference type="SUPFAM" id="SSF53474">
    <property type="entry name" value="alpha/beta-Hydrolases"/>
    <property type="match status" value="1"/>
</dbReference>
<dbReference type="RefSeq" id="WP_015655230.1">
    <property type="nucleotide sequence ID" value="NC_020504.1"/>
</dbReference>
<dbReference type="Pfam" id="PF02450">
    <property type="entry name" value="LCAT"/>
    <property type="match status" value="1"/>
</dbReference>
<accession>K4QV31</accession>
<protein>
    <recommendedName>
        <fullName evidence="3">Lecithin:cholesterol acyltransferase</fullName>
    </recommendedName>
</protein>
<dbReference type="AlphaFoldDB" id="K4QV31"/>
<dbReference type="Proteomes" id="UP000008043">
    <property type="component" value="Chromosome"/>
</dbReference>
<dbReference type="HOGENOM" id="CLU_047247_0_0_11"/>
<reference evidence="1 2" key="1">
    <citation type="journal article" date="2012" name="J. Bacteriol.">
        <title>Genome sequence of the bacterium Streptomyces davawensis JCM 4913 and heterologous production of the unique antibiotic roseoflavin.</title>
        <authorList>
            <person name="Jankowitsch F."/>
            <person name="Schwarz J."/>
            <person name="Ruckert C."/>
            <person name="Gust B."/>
            <person name="Szczepanowski R."/>
            <person name="Blom J."/>
            <person name="Pelzer S."/>
            <person name="Kalinowski J."/>
            <person name="Mack M."/>
        </authorList>
    </citation>
    <scope>NUCLEOTIDE SEQUENCE [LARGE SCALE GENOMIC DNA]</scope>
    <source>
        <strain evidence="2">DSM 101723 / JCM 4913 / KCC S-0913 / 768</strain>
    </source>
</reference>
<dbReference type="EMBL" id="HE971709">
    <property type="protein sequence ID" value="CCK24828.1"/>
    <property type="molecule type" value="Genomic_DNA"/>
</dbReference>
<evidence type="ECO:0000313" key="2">
    <source>
        <dbReference type="Proteomes" id="UP000008043"/>
    </source>
</evidence>
<dbReference type="STRING" id="1214101.BN159_0449"/>
<keyword evidence="2" id="KW-1185">Reference proteome</keyword>
<dbReference type="GO" id="GO:0008374">
    <property type="term" value="F:O-acyltransferase activity"/>
    <property type="evidence" value="ECO:0007669"/>
    <property type="project" value="InterPro"/>
</dbReference>
<dbReference type="InterPro" id="IPR003386">
    <property type="entry name" value="LACT/PDAT_acylTrfase"/>
</dbReference>
<dbReference type="OrthoDB" id="8871309at2"/>
<dbReference type="GO" id="GO:0006629">
    <property type="term" value="P:lipid metabolic process"/>
    <property type="evidence" value="ECO:0007669"/>
    <property type="project" value="InterPro"/>
</dbReference>
<evidence type="ECO:0008006" key="3">
    <source>
        <dbReference type="Google" id="ProtNLM"/>
    </source>
</evidence>
<organism evidence="1 2">
    <name type="scientific">Streptomyces davaonensis (strain DSM 101723 / JCM 4913 / KCC S-0913 / 768)</name>
    <dbReference type="NCBI Taxonomy" id="1214101"/>
    <lineage>
        <taxon>Bacteria</taxon>
        <taxon>Bacillati</taxon>
        <taxon>Actinomycetota</taxon>
        <taxon>Actinomycetes</taxon>
        <taxon>Kitasatosporales</taxon>
        <taxon>Streptomycetaceae</taxon>
        <taxon>Streptomyces</taxon>
    </lineage>
</organism>
<dbReference type="InterPro" id="IPR029058">
    <property type="entry name" value="AB_hydrolase_fold"/>
</dbReference>
<gene>
    <name evidence="1" type="ORF">BN159_0449</name>
</gene>
<evidence type="ECO:0000313" key="1">
    <source>
        <dbReference type="EMBL" id="CCK24828.1"/>
    </source>
</evidence>
<dbReference type="KEGG" id="sdv:BN159_0449"/>
<name>K4QV31_STRDJ</name>
<dbReference type="PANTHER" id="PTHR11440">
    <property type="entry name" value="LECITHIN-CHOLESTEROL ACYLTRANSFERASE-RELATED"/>
    <property type="match status" value="1"/>
</dbReference>
<sequence length="455" mass="48355">MVNDAGAGKIRDAILVVPGIMGSELVDTESGALLWGLRDPRWYLSAWTTGRGLRQLAVTDEELDGKTGRVRPGRLLRAPAYAPVLRGSEPYTALVRKLEDACVHPCAVAEFAYDWRLPVRRTAQFLADAAECHLRSWRGFGEGHGDARLIIVAHSMGGLLARHFVEDLGGAAEVRTLLTLGTPYFGAVKAAVILNLGRGSPVPLPRKHLRTLAATLPGLYDLLPRYRCVDEHGGPRLLTDADTAALGGNGDLAASSLGHRWSDSPPPQLRAVVGLNQPTAQSMTIDAGKVNPRNFLRGADGGSEDHSGDGTVFRLSATGFTERPGYLSQQHSALAKAPETLDLARAVLTERDLGPPLGARGVGVDAPDLVAVGQPFTVRVIGGGDAAGLGCRIQSAESHTQIARPVFQRQGDEITARARIPAPGIYRIDVKQTGASPVSCLVMAAPADDLSLWEE</sequence>
<dbReference type="Gene3D" id="3.40.50.1820">
    <property type="entry name" value="alpha/beta hydrolase"/>
    <property type="match status" value="1"/>
</dbReference>
<dbReference type="PATRIC" id="fig|1214101.3.peg.452"/>
<proteinExistence type="predicted"/>